<keyword evidence="2" id="KW-1185">Reference proteome</keyword>
<dbReference type="PANTHER" id="PTHR24015">
    <property type="entry name" value="OS07G0578800 PROTEIN-RELATED"/>
    <property type="match status" value="1"/>
</dbReference>
<dbReference type="InterPro" id="IPR002885">
    <property type="entry name" value="PPR_rpt"/>
</dbReference>
<evidence type="ECO:0000313" key="1">
    <source>
        <dbReference type="EMBL" id="KAE9596809.1"/>
    </source>
</evidence>
<dbReference type="PANTHER" id="PTHR24015:SF548">
    <property type="entry name" value="OS08G0340900 PROTEIN"/>
    <property type="match status" value="1"/>
</dbReference>
<dbReference type="NCBIfam" id="TIGR00756">
    <property type="entry name" value="PPR"/>
    <property type="match status" value="6"/>
</dbReference>
<sequence>MIDSIRMILQESHADLCGKFCHLLEPFLLSLAKTSKPITLKHCNQIHSKLITSQCTSQLHLTNTLLRLYSKCGHFRHAHHLFDQMPQKNVVTWTTLISAHLRSGSFTKAFHMFNLMRGADEKPNEYTFSVLLRACSSPSLLDVGLQIHGVLVHYGLERDKFAGCSLVYMYFNAANDVDDACRIFHELLERDLVTWNLMISGFAQVGDFSVVKRLFSEMWEVHGLKPDHSTLVSLLKCCSSLREVKQIHGLASKFGADVEVVLGSALVDLYAKCGDTSSCRKIFDSMEEKDNFIWSSIISGFTKNSRGEEAVHFFKDMCRKKVKVDQHVLSGTLKACVEMENLNTGVQVHGQMIKYGYQNDCFVASVLLTLYASFGELADAEKLFRRISNKDIVAWNSMILAYAWLDQGSAHCMQLLQELSRTTSQIRSATLVAVLKSCKSKSDLRAGRQVHSLIMKSSVSHHTLAGNALVHMYSECREIVDAYKAFVDIVWKDDGSWSSIIGSYTQNGMESEALELCKEMLADGIAFSIYSLPVCISACSQLSAIDVGKQLHIFAIKSGYTHDVYVGSAIIDMYAKCGNMEDSDKVFVEQLQPNEVIYNAMISRYARHGKSQEAIEVFSRFEKNGLTPNPVTFLAVLSACSHVGYVEDTLNFFTLMVNKYKIKPESEHYSCVVDAFGRAGRLEEAYQIVHKYGSEPAWRTLLSACRNHNNIKVGEKTAMKMIELYPSDHTPYILLSNIYTGEGKWEEAVKWREKMAKINVKKGPGSSWLI</sequence>
<proteinExistence type="predicted"/>
<dbReference type="FunFam" id="1.25.40.10:FF:000381">
    <property type="entry name" value="Pentatricopeptide repeat-containing protein"/>
    <property type="match status" value="1"/>
</dbReference>
<dbReference type="Pfam" id="PF01535">
    <property type="entry name" value="PPR"/>
    <property type="match status" value="5"/>
</dbReference>
<organism evidence="1 2">
    <name type="scientific">Lupinus albus</name>
    <name type="common">White lupine</name>
    <name type="synonym">Lupinus termis</name>
    <dbReference type="NCBI Taxonomy" id="3870"/>
    <lineage>
        <taxon>Eukaryota</taxon>
        <taxon>Viridiplantae</taxon>
        <taxon>Streptophyta</taxon>
        <taxon>Embryophyta</taxon>
        <taxon>Tracheophyta</taxon>
        <taxon>Spermatophyta</taxon>
        <taxon>Magnoliopsida</taxon>
        <taxon>eudicotyledons</taxon>
        <taxon>Gunneridae</taxon>
        <taxon>Pentapetalae</taxon>
        <taxon>rosids</taxon>
        <taxon>fabids</taxon>
        <taxon>Fabales</taxon>
        <taxon>Fabaceae</taxon>
        <taxon>Papilionoideae</taxon>
        <taxon>50 kb inversion clade</taxon>
        <taxon>genistoids sensu lato</taxon>
        <taxon>core genistoids</taxon>
        <taxon>Genisteae</taxon>
        <taxon>Lupinus</taxon>
    </lineage>
</organism>
<name>A0A6A4PA47_LUPAL</name>
<evidence type="ECO:0000313" key="2">
    <source>
        <dbReference type="Proteomes" id="UP000447434"/>
    </source>
</evidence>
<dbReference type="Proteomes" id="UP000447434">
    <property type="component" value="Chromosome 16"/>
</dbReference>
<dbReference type="InterPro" id="IPR046960">
    <property type="entry name" value="PPR_At4g14850-like_plant"/>
</dbReference>
<reference evidence="2" key="1">
    <citation type="journal article" date="2020" name="Nat. Commun.">
        <title>Genome sequence of the cluster root forming white lupin.</title>
        <authorList>
            <person name="Hufnagel B."/>
            <person name="Marques A."/>
            <person name="Soriano A."/>
            <person name="Marques L."/>
            <person name="Divol F."/>
            <person name="Doumas P."/>
            <person name="Sallet E."/>
            <person name="Mancinotti D."/>
            <person name="Carrere S."/>
            <person name="Marande W."/>
            <person name="Arribat S."/>
            <person name="Keller J."/>
            <person name="Huneau C."/>
            <person name="Blein T."/>
            <person name="Aime D."/>
            <person name="Laguerre M."/>
            <person name="Taylor J."/>
            <person name="Schubert V."/>
            <person name="Nelson M."/>
            <person name="Geu-Flores F."/>
            <person name="Crespi M."/>
            <person name="Gallardo-Guerrero K."/>
            <person name="Delaux P.-M."/>
            <person name="Salse J."/>
            <person name="Berges H."/>
            <person name="Guyot R."/>
            <person name="Gouzy J."/>
            <person name="Peret B."/>
        </authorList>
    </citation>
    <scope>NUCLEOTIDE SEQUENCE [LARGE SCALE GENOMIC DNA]</scope>
    <source>
        <strain evidence="2">cv. Amiga</strain>
    </source>
</reference>
<dbReference type="Pfam" id="PF20431">
    <property type="entry name" value="E_motif"/>
    <property type="match status" value="1"/>
</dbReference>
<dbReference type="GO" id="GO:0003729">
    <property type="term" value="F:mRNA binding"/>
    <property type="evidence" value="ECO:0007669"/>
    <property type="project" value="UniProtKB-ARBA"/>
</dbReference>
<dbReference type="PROSITE" id="PS51375">
    <property type="entry name" value="PPR"/>
    <property type="match status" value="5"/>
</dbReference>
<dbReference type="FunFam" id="1.25.40.10:FF:000090">
    <property type="entry name" value="Pentatricopeptide repeat-containing protein, chloroplastic"/>
    <property type="match status" value="1"/>
</dbReference>
<dbReference type="FunFam" id="1.25.40.10:FF:000073">
    <property type="entry name" value="Pentatricopeptide repeat-containing protein chloroplastic"/>
    <property type="match status" value="1"/>
</dbReference>
<dbReference type="EMBL" id="WOCE01000016">
    <property type="protein sequence ID" value="KAE9596809.1"/>
    <property type="molecule type" value="Genomic_DNA"/>
</dbReference>
<dbReference type="Pfam" id="PF13041">
    <property type="entry name" value="PPR_2"/>
    <property type="match status" value="3"/>
</dbReference>
<dbReference type="AlphaFoldDB" id="A0A6A4PA47"/>
<dbReference type="InterPro" id="IPR011990">
    <property type="entry name" value="TPR-like_helical_dom_sf"/>
</dbReference>
<dbReference type="SUPFAM" id="SSF48452">
    <property type="entry name" value="TPR-like"/>
    <property type="match status" value="1"/>
</dbReference>
<dbReference type="InterPro" id="IPR046848">
    <property type="entry name" value="E_motif"/>
</dbReference>
<dbReference type="Gene3D" id="1.25.40.10">
    <property type="entry name" value="Tetratricopeptide repeat domain"/>
    <property type="match status" value="5"/>
</dbReference>
<accession>A0A6A4PA47</accession>
<dbReference type="GO" id="GO:0009451">
    <property type="term" value="P:RNA modification"/>
    <property type="evidence" value="ECO:0007669"/>
    <property type="project" value="InterPro"/>
</dbReference>
<dbReference type="OrthoDB" id="185373at2759"/>
<gene>
    <name evidence="1" type="ORF">Lalb_Chr16g0379991</name>
</gene>
<comment type="caution">
    <text evidence="1">The sequence shown here is derived from an EMBL/GenBank/DDBJ whole genome shotgun (WGS) entry which is preliminary data.</text>
</comment>
<protein>
    <submittedName>
        <fullName evidence="1">Putative tetratricopeptide-like helical domain-containing protein</fullName>
    </submittedName>
</protein>